<dbReference type="PANTHER" id="PTHR30055:SF234">
    <property type="entry name" value="HTH-TYPE TRANSCRIPTIONAL REGULATOR BETI"/>
    <property type="match status" value="1"/>
</dbReference>
<protein>
    <submittedName>
        <fullName evidence="6">TetR family transcriptional regulator</fullName>
    </submittedName>
</protein>
<feature type="DNA-binding region" description="H-T-H motif" evidence="4">
    <location>
        <begin position="41"/>
        <end position="60"/>
    </location>
</feature>
<evidence type="ECO:0000313" key="6">
    <source>
        <dbReference type="EMBL" id="AUZ88932.1"/>
    </source>
</evidence>
<dbReference type="FunFam" id="1.10.10.60:FF:000141">
    <property type="entry name" value="TetR family transcriptional regulator"/>
    <property type="match status" value="1"/>
</dbReference>
<evidence type="ECO:0000256" key="2">
    <source>
        <dbReference type="ARBA" id="ARBA00023125"/>
    </source>
</evidence>
<accession>A0A2L0UI62</accession>
<dbReference type="InterPro" id="IPR023772">
    <property type="entry name" value="DNA-bd_HTH_TetR-type_CS"/>
</dbReference>
<dbReference type="AlphaFoldDB" id="A0A2L0UI62"/>
<evidence type="ECO:0000259" key="5">
    <source>
        <dbReference type="PROSITE" id="PS50977"/>
    </source>
</evidence>
<gene>
    <name evidence="6" type="ORF">CVO76_15740</name>
</gene>
<feature type="domain" description="HTH tetR-type" evidence="5">
    <location>
        <begin position="18"/>
        <end position="78"/>
    </location>
</feature>
<keyword evidence="3" id="KW-0804">Transcription</keyword>
<dbReference type="InterPro" id="IPR001647">
    <property type="entry name" value="HTH_TetR"/>
</dbReference>
<keyword evidence="1" id="KW-0805">Transcription regulation</keyword>
<evidence type="ECO:0000256" key="3">
    <source>
        <dbReference type="ARBA" id="ARBA00023163"/>
    </source>
</evidence>
<dbReference type="SUPFAM" id="SSF46689">
    <property type="entry name" value="Homeodomain-like"/>
    <property type="match status" value="1"/>
</dbReference>
<dbReference type="PRINTS" id="PR00455">
    <property type="entry name" value="HTHTETR"/>
</dbReference>
<dbReference type="PANTHER" id="PTHR30055">
    <property type="entry name" value="HTH-TYPE TRANSCRIPTIONAL REGULATOR RUTR"/>
    <property type="match status" value="1"/>
</dbReference>
<proteinExistence type="predicted"/>
<dbReference type="GO" id="GO:0000976">
    <property type="term" value="F:transcription cis-regulatory region binding"/>
    <property type="evidence" value="ECO:0007669"/>
    <property type="project" value="TreeGrafter"/>
</dbReference>
<dbReference type="InterPro" id="IPR009057">
    <property type="entry name" value="Homeodomain-like_sf"/>
</dbReference>
<organism evidence="6 7">
    <name type="scientific">Arthrobacter agilis</name>
    <dbReference type="NCBI Taxonomy" id="37921"/>
    <lineage>
        <taxon>Bacteria</taxon>
        <taxon>Bacillati</taxon>
        <taxon>Actinomycetota</taxon>
        <taxon>Actinomycetes</taxon>
        <taxon>Micrococcales</taxon>
        <taxon>Micrococcaceae</taxon>
        <taxon>Arthrobacter</taxon>
    </lineage>
</organism>
<dbReference type="GO" id="GO:0003700">
    <property type="term" value="F:DNA-binding transcription factor activity"/>
    <property type="evidence" value="ECO:0007669"/>
    <property type="project" value="TreeGrafter"/>
</dbReference>
<dbReference type="GO" id="GO:0045892">
    <property type="term" value="P:negative regulation of DNA-templated transcription"/>
    <property type="evidence" value="ECO:0007669"/>
    <property type="project" value="UniProtKB-ARBA"/>
</dbReference>
<dbReference type="PROSITE" id="PS01081">
    <property type="entry name" value="HTH_TETR_1"/>
    <property type="match status" value="1"/>
</dbReference>
<dbReference type="Gene3D" id="1.10.10.60">
    <property type="entry name" value="Homeodomain-like"/>
    <property type="match status" value="1"/>
</dbReference>
<evidence type="ECO:0000313" key="7">
    <source>
        <dbReference type="Proteomes" id="UP000239187"/>
    </source>
</evidence>
<evidence type="ECO:0000256" key="1">
    <source>
        <dbReference type="ARBA" id="ARBA00023015"/>
    </source>
</evidence>
<name>A0A2L0UI62_9MICC</name>
<dbReference type="InterPro" id="IPR050109">
    <property type="entry name" value="HTH-type_TetR-like_transc_reg"/>
</dbReference>
<dbReference type="Proteomes" id="UP000239187">
    <property type="component" value="Chromosome"/>
</dbReference>
<reference evidence="6 7" key="1">
    <citation type="submission" date="2017-11" db="EMBL/GenBank/DDBJ databases">
        <title>Draft genome of Arthrobacter agilis strain UMCV2, a plant growth-promoting rhizobacterium and biocontrol capacity of phytopathogenic fungi.</title>
        <authorList>
            <person name="Martinez-Camara R."/>
            <person name="Santoyo G."/>
            <person name="Moreno-Hagelsieb G."/>
            <person name="Valencia-Cantero E."/>
        </authorList>
    </citation>
    <scope>NUCLEOTIDE SEQUENCE [LARGE SCALE GENOMIC DNA]</scope>
    <source>
        <strain evidence="6 7">UMCV2</strain>
    </source>
</reference>
<dbReference type="Gene3D" id="1.10.357.10">
    <property type="entry name" value="Tetracycline Repressor, domain 2"/>
    <property type="match status" value="1"/>
</dbReference>
<dbReference type="PROSITE" id="PS50977">
    <property type="entry name" value="HTH_TETR_2"/>
    <property type="match status" value="1"/>
</dbReference>
<dbReference type="Pfam" id="PF00440">
    <property type="entry name" value="TetR_N"/>
    <property type="match status" value="1"/>
</dbReference>
<dbReference type="RefSeq" id="WP_133082180.1">
    <property type="nucleotide sequence ID" value="NZ_CP024915.1"/>
</dbReference>
<evidence type="ECO:0000256" key="4">
    <source>
        <dbReference type="PROSITE-ProRule" id="PRU00335"/>
    </source>
</evidence>
<keyword evidence="2 4" id="KW-0238">DNA-binding</keyword>
<sequence>MEALPTEDRVTGRSVAKASRRAALLVAAAQLFADRGYNGVSIEDLGAAAGVSGPAVYRHFTGKPSVLSALLTGVSEDLLEGGRTVAEGASSPEAALRGLIRFQVDFALANANVIRVQDRDLGSLPHDDERNVRSLQRNYVQVWVDELAGLLPAADRSLLRRKVHAVFGLINSTPHTAHGTRSTRELGDLRDLLQDMAWAALTV</sequence>
<dbReference type="EMBL" id="CP024915">
    <property type="protein sequence ID" value="AUZ88932.1"/>
    <property type="molecule type" value="Genomic_DNA"/>
</dbReference>